<gene>
    <name evidence="3" type="ORF">BCR32DRAFT_264886</name>
</gene>
<dbReference type="OrthoDB" id="2155843at2759"/>
<accession>A0A1Y1XLA8</accession>
<dbReference type="PANTHER" id="PTHR46007:SF11">
    <property type="entry name" value="MEDIATOR OF RNA POLYMERASE II TRANSCRIPTION SUBUNIT 12"/>
    <property type="match status" value="1"/>
</dbReference>
<feature type="compositionally biased region" description="Basic residues" evidence="2">
    <location>
        <begin position="711"/>
        <end position="726"/>
    </location>
</feature>
<dbReference type="GO" id="GO:0016592">
    <property type="term" value="C:mediator complex"/>
    <property type="evidence" value="ECO:0007669"/>
    <property type="project" value="TreeGrafter"/>
</dbReference>
<feature type="compositionally biased region" description="Polar residues" evidence="2">
    <location>
        <begin position="529"/>
        <end position="538"/>
    </location>
</feature>
<dbReference type="GO" id="GO:0045944">
    <property type="term" value="P:positive regulation of transcription by RNA polymerase II"/>
    <property type="evidence" value="ECO:0007669"/>
    <property type="project" value="TreeGrafter"/>
</dbReference>
<feature type="region of interest" description="Disordered" evidence="2">
    <location>
        <begin position="492"/>
        <end position="737"/>
    </location>
</feature>
<feature type="region of interest" description="Disordered" evidence="2">
    <location>
        <begin position="142"/>
        <end position="213"/>
    </location>
</feature>
<proteinExistence type="predicted"/>
<protein>
    <submittedName>
        <fullName evidence="3">Uncharacterized protein</fullName>
    </submittedName>
</protein>
<evidence type="ECO:0000313" key="4">
    <source>
        <dbReference type="Proteomes" id="UP000193944"/>
    </source>
</evidence>
<organism evidence="3 4">
    <name type="scientific">Anaeromyces robustus</name>
    <dbReference type="NCBI Taxonomy" id="1754192"/>
    <lineage>
        <taxon>Eukaryota</taxon>
        <taxon>Fungi</taxon>
        <taxon>Fungi incertae sedis</taxon>
        <taxon>Chytridiomycota</taxon>
        <taxon>Chytridiomycota incertae sedis</taxon>
        <taxon>Neocallimastigomycetes</taxon>
        <taxon>Neocallimastigales</taxon>
        <taxon>Neocallimastigaceae</taxon>
        <taxon>Anaeromyces</taxon>
    </lineage>
</organism>
<feature type="compositionally biased region" description="Polar residues" evidence="2">
    <location>
        <begin position="673"/>
        <end position="684"/>
    </location>
</feature>
<feature type="coiled-coil region" evidence="1">
    <location>
        <begin position="56"/>
        <end position="84"/>
    </location>
</feature>
<keyword evidence="4" id="KW-1185">Reference proteome</keyword>
<dbReference type="InterPro" id="IPR051647">
    <property type="entry name" value="Mediator_comp_sub12"/>
</dbReference>
<name>A0A1Y1XLA8_9FUNG</name>
<feature type="region of interest" description="Disordered" evidence="2">
    <location>
        <begin position="966"/>
        <end position="997"/>
    </location>
</feature>
<dbReference type="PANTHER" id="PTHR46007">
    <property type="entry name" value="MEDIATOR OF RNA POLYMERASE II TRANSCRIPTION SUBUNIT 12"/>
    <property type="match status" value="1"/>
</dbReference>
<feature type="coiled-coil region" evidence="1">
    <location>
        <begin position="745"/>
        <end position="853"/>
    </location>
</feature>
<dbReference type="GO" id="GO:0003713">
    <property type="term" value="F:transcription coactivator activity"/>
    <property type="evidence" value="ECO:0007669"/>
    <property type="project" value="TreeGrafter"/>
</dbReference>
<keyword evidence="1" id="KW-0175">Coiled coil</keyword>
<feature type="region of interest" description="Disordered" evidence="2">
    <location>
        <begin position="359"/>
        <end position="386"/>
    </location>
</feature>
<reference evidence="3 4" key="1">
    <citation type="submission" date="2016-08" db="EMBL/GenBank/DDBJ databases">
        <title>A Parts List for Fungal Cellulosomes Revealed by Comparative Genomics.</title>
        <authorList>
            <consortium name="DOE Joint Genome Institute"/>
            <person name="Haitjema C.H."/>
            <person name="Gilmore S.P."/>
            <person name="Henske J.K."/>
            <person name="Solomon K.V."/>
            <person name="De Groot R."/>
            <person name="Kuo A."/>
            <person name="Mondo S.J."/>
            <person name="Salamov A.A."/>
            <person name="Labutti K."/>
            <person name="Zhao Z."/>
            <person name="Chiniquy J."/>
            <person name="Barry K."/>
            <person name="Brewer H.M."/>
            <person name="Purvine S.O."/>
            <person name="Wright A.T."/>
            <person name="Boxma B."/>
            <person name="Van Alen T."/>
            <person name="Hackstein J.H."/>
            <person name="Baker S.E."/>
            <person name="Grigoriev I.V."/>
            <person name="O'Malley M.A."/>
        </authorList>
    </citation>
    <scope>NUCLEOTIDE SEQUENCE [LARGE SCALE GENOMIC DNA]</scope>
    <source>
        <strain evidence="3 4">S4</strain>
    </source>
</reference>
<reference evidence="3 4" key="2">
    <citation type="submission" date="2016-08" db="EMBL/GenBank/DDBJ databases">
        <title>Pervasive Adenine N6-methylation of Active Genes in Fungi.</title>
        <authorList>
            <consortium name="DOE Joint Genome Institute"/>
            <person name="Mondo S.J."/>
            <person name="Dannebaum R.O."/>
            <person name="Kuo R.C."/>
            <person name="Labutti K."/>
            <person name="Haridas S."/>
            <person name="Kuo A."/>
            <person name="Salamov A."/>
            <person name="Ahrendt S.R."/>
            <person name="Lipzen A."/>
            <person name="Sullivan W."/>
            <person name="Andreopoulos W.B."/>
            <person name="Clum A."/>
            <person name="Lindquist E."/>
            <person name="Daum C."/>
            <person name="Ramamoorthy G.K."/>
            <person name="Gryganskyi A."/>
            <person name="Culley D."/>
            <person name="Magnuson J.K."/>
            <person name="James T.Y."/>
            <person name="O'Malley M.A."/>
            <person name="Stajich J.E."/>
            <person name="Spatafora J.W."/>
            <person name="Visel A."/>
            <person name="Grigoriev I.V."/>
        </authorList>
    </citation>
    <scope>NUCLEOTIDE SEQUENCE [LARGE SCALE GENOMIC DNA]</scope>
    <source>
        <strain evidence="3 4">S4</strain>
    </source>
</reference>
<dbReference type="AlphaFoldDB" id="A0A1Y1XLA8"/>
<evidence type="ECO:0000256" key="1">
    <source>
        <dbReference type="SAM" id="Coils"/>
    </source>
</evidence>
<comment type="caution">
    <text evidence="3">The sequence shown here is derived from an EMBL/GenBank/DDBJ whole genome shotgun (WGS) entry which is preliminary data.</text>
</comment>
<feature type="compositionally biased region" description="Low complexity" evidence="2">
    <location>
        <begin position="561"/>
        <end position="576"/>
    </location>
</feature>
<dbReference type="Proteomes" id="UP000193944">
    <property type="component" value="Unassembled WGS sequence"/>
</dbReference>
<feature type="compositionally biased region" description="Acidic residues" evidence="2">
    <location>
        <begin position="492"/>
        <end position="517"/>
    </location>
</feature>
<dbReference type="EMBL" id="MCFG01000020">
    <property type="protein sequence ID" value="ORX86495.1"/>
    <property type="molecule type" value="Genomic_DNA"/>
</dbReference>
<feature type="compositionally biased region" description="Basic and acidic residues" evidence="2">
    <location>
        <begin position="173"/>
        <end position="182"/>
    </location>
</feature>
<evidence type="ECO:0000256" key="2">
    <source>
        <dbReference type="SAM" id="MobiDB-lite"/>
    </source>
</evidence>
<evidence type="ECO:0000313" key="3">
    <source>
        <dbReference type="EMBL" id="ORX86495.1"/>
    </source>
</evidence>
<sequence length="997" mass="113965">MIMNQGQEQLIRNFDSPLQQNFERTASPAKQMDLQYNNIPPELMNDPNFIRQQQMLQQKMMQQQQQQQQQQQLMQQQLMQQQQQQQYMNSPRGFGGMSPGFNGSQFNGVNDLDLLDDEDLLDEAPRRKPEGTEALAEFLRCTGPEDMGPPQNNQKKKKNSIFSFKKQGKKDKTKNIEVDPNRPKHIPLITENDGNGIYSPNSTPSPKPNTTPTLSNPGMGMGGMTGMNGMNGMNGMINGMGQMSLEDQKRMMMMQKQNQSIPGQKRPRKKTDSEILEEYLKTTNQAKQFMTQMQQINNAENQKKMMMSGYQMPSELQQKQMLQSQSAFLQQQQLDDDEFEYKQAPVPTQQHPYIAQGMGAGMPNVTTSSSSNGDRKPNSRHPPRTSSMVISHLLINQQGMEPYEVQQRIDEVALGINENGEIISDEDDMDENFDEDFFSDDEDLFSEEDSEVIRNTRHNAEMRPENCSFINDPIPKARTNKTVQFCEEVGEISDSDYYEEEEEDYENYYYDDDEDDINPQPRPQPQIQSMTTQTNTRPSVAMEDMPNMNVPKPMSQQQNESSHTPSPQPQPQSQSQLSMNNKPNGKHIHKTKLKDEDSNNEVKNNYNMVSLPPPEMATLEITYTSEEAELEEAEKELMQQQEQERNERRRSNGPPSQMRNMGRGSRPVRDSSNRPISMSVNMKNLPSYHKHHSPNNDNSGSKPPPPPNQQRPRRRHVQIQTRKPHLRSTSSQTDPEATKEYEALVEELNAASTEKNATIESLQEEVKKYRISSQKLSDELKLAQERYQTLAEERDALVEKNKKLHKTSEEKQVQFDNLSAQAYTKIQDLVVSQQKLFRERHAMESEMLKLREELKKYKSFVSQNYPDTVINSPSINPSTNNNVNVNGTPNISSPAIMENNNDDTLTKKLTPQQQMNYRIQQQQQQMRIGSPSISEKNIVTQSLTPPLSATSSPGIYAQKMKNNRNVINPNGISSPSPKIQGTENEMAPSNESNLTNV</sequence>